<dbReference type="RefSeq" id="WP_003327353.1">
    <property type="nucleotide sequence ID" value="NC_014639.1"/>
</dbReference>
<organism evidence="2 3">
    <name type="scientific">Bacillus atrophaeus (strain 1942)</name>
    <dbReference type="NCBI Taxonomy" id="720555"/>
    <lineage>
        <taxon>Bacteria</taxon>
        <taxon>Bacillati</taxon>
        <taxon>Bacillota</taxon>
        <taxon>Bacilli</taxon>
        <taxon>Bacillales</taxon>
        <taxon>Bacillaceae</taxon>
        <taxon>Bacillus</taxon>
    </lineage>
</organism>
<dbReference type="Proteomes" id="UP000006867">
    <property type="component" value="Chromosome"/>
</dbReference>
<reference evidence="2 3" key="1">
    <citation type="journal article" date="2011" name="Front. Microbiol.">
        <title>Genomic signatures of strain selection and enhancement in Bacillus atrophaeus var. globigii, a historical biowarfare simulant.</title>
        <authorList>
            <person name="Gibbons H.S."/>
            <person name="Broomall S.M."/>
            <person name="McNew L.A."/>
            <person name="Daligault H."/>
            <person name="Chapman C."/>
            <person name="Bruce D."/>
            <person name="Karavis M."/>
            <person name="Krepps M."/>
            <person name="McGregor P.A."/>
            <person name="Hong C."/>
            <person name="Park K.H."/>
            <person name="Akmal A."/>
            <person name="Feldman A."/>
            <person name="Lin J.S."/>
            <person name="Chang W.E."/>
            <person name="Higgs B.W."/>
            <person name="Demirev P."/>
            <person name="Lindquist J."/>
            <person name="Liem A."/>
            <person name="Fochler E."/>
            <person name="Read T.D."/>
            <person name="Tapia R."/>
            <person name="Johnson S."/>
            <person name="Bishop-Lilly K.A."/>
            <person name="Detter C."/>
            <person name="Han C."/>
            <person name="Sozhamannan S."/>
            <person name="Rosenzweig C.N."/>
            <person name="Skowronski E.W."/>
        </authorList>
    </citation>
    <scope>NUCLEOTIDE SEQUENCE [LARGE SCALE GENOMIC DNA]</scope>
    <source>
        <strain evidence="2 3">1942</strain>
    </source>
</reference>
<proteinExistence type="predicted"/>
<evidence type="ECO:0000313" key="2">
    <source>
        <dbReference type="EMBL" id="ADP31835.1"/>
    </source>
</evidence>
<name>A0ABN3Z7L2_BACA1</name>
<evidence type="ECO:0000313" key="3">
    <source>
        <dbReference type="Proteomes" id="UP000006867"/>
    </source>
</evidence>
<evidence type="ECO:0000259" key="1">
    <source>
        <dbReference type="Pfam" id="PF22790"/>
    </source>
</evidence>
<dbReference type="Pfam" id="PF22790">
    <property type="entry name" value="YkoP"/>
    <property type="match status" value="1"/>
</dbReference>
<protein>
    <recommendedName>
        <fullName evidence="1">YkoP-like domain-containing protein</fullName>
    </recommendedName>
</protein>
<keyword evidence="3" id="KW-1185">Reference proteome</keyword>
<gene>
    <name evidence="2" type="ordered locus">BATR1942_04405</name>
</gene>
<dbReference type="EMBL" id="CP002207">
    <property type="protein sequence ID" value="ADP31835.1"/>
    <property type="molecule type" value="Genomic_DNA"/>
</dbReference>
<feature type="domain" description="YkoP-like" evidence="1">
    <location>
        <begin position="2"/>
        <end position="179"/>
    </location>
</feature>
<dbReference type="InterPro" id="IPR054467">
    <property type="entry name" value="YkoP-like_dom"/>
</dbReference>
<accession>A0ABN3Z7L2</accession>
<sequence>MRNCFLSIWGIIDPIYYFFSRLTVIDKEKQSVFRVRLTRYKGAQIILSDGTKIKKNDVLVKIHLHNIKLMRELRTIESAVRKGMIIYQKVYISMPLLVDYISKHKKRDDIKGIIGITMLHKGVERLGFEVVKPSNHFYRFFKKVTHLPILYLTSKQFNAQSIPNSYYLLISKEKLQQKYQKRG</sequence>